<evidence type="ECO:0000313" key="1">
    <source>
        <dbReference type="EMBL" id="GJE56736.1"/>
    </source>
</evidence>
<reference evidence="1" key="1">
    <citation type="journal article" date="2021" name="Front. Microbiol.">
        <title>Comprehensive Comparative Genomics and Phenotyping of Methylobacterium Species.</title>
        <authorList>
            <person name="Alessa O."/>
            <person name="Ogura Y."/>
            <person name="Fujitani Y."/>
            <person name="Takami H."/>
            <person name="Hayashi T."/>
            <person name="Sahin N."/>
            <person name="Tani A."/>
        </authorList>
    </citation>
    <scope>NUCLEOTIDE SEQUENCE</scope>
    <source>
        <strain evidence="1">DSM 23674</strain>
    </source>
</reference>
<name>A0ABQ4TQ40_9HYPH</name>
<reference evidence="1" key="2">
    <citation type="submission" date="2021-08" db="EMBL/GenBank/DDBJ databases">
        <authorList>
            <person name="Tani A."/>
            <person name="Ola A."/>
            <person name="Ogura Y."/>
            <person name="Katsura K."/>
            <person name="Hayashi T."/>
        </authorList>
    </citation>
    <scope>NUCLEOTIDE SEQUENCE</scope>
    <source>
        <strain evidence="1">DSM 23674</strain>
    </source>
</reference>
<sequence>MPTLVVRPALRKSRTHLVAGPVEGPILGGEEAFDMFADDLLAVPAEDPFRRGVPIRHHPVQVGDDHGDIDGAFNDMLEMVACVHSPV</sequence>
<evidence type="ECO:0000313" key="2">
    <source>
        <dbReference type="Proteomes" id="UP001055101"/>
    </source>
</evidence>
<dbReference type="Proteomes" id="UP001055101">
    <property type="component" value="Unassembled WGS sequence"/>
</dbReference>
<accession>A0ABQ4TQ40</accession>
<protein>
    <submittedName>
        <fullName evidence="1">Uncharacterized protein</fullName>
    </submittedName>
</protein>
<proteinExistence type="predicted"/>
<comment type="caution">
    <text evidence="1">The sequence shown here is derived from an EMBL/GenBank/DDBJ whole genome shotgun (WGS) entry which is preliminary data.</text>
</comment>
<keyword evidence="2" id="KW-1185">Reference proteome</keyword>
<gene>
    <name evidence="1" type="ORF">EKPJFOCH_3244</name>
</gene>
<dbReference type="EMBL" id="BPRA01000015">
    <property type="protein sequence ID" value="GJE56736.1"/>
    <property type="molecule type" value="Genomic_DNA"/>
</dbReference>
<organism evidence="1 2">
    <name type="scientific">Methylobacterium thuringiense</name>
    <dbReference type="NCBI Taxonomy" id="1003091"/>
    <lineage>
        <taxon>Bacteria</taxon>
        <taxon>Pseudomonadati</taxon>
        <taxon>Pseudomonadota</taxon>
        <taxon>Alphaproteobacteria</taxon>
        <taxon>Hyphomicrobiales</taxon>
        <taxon>Methylobacteriaceae</taxon>
        <taxon>Methylobacterium</taxon>
    </lineage>
</organism>